<evidence type="ECO:0000313" key="1">
    <source>
        <dbReference type="EMBL" id="GEK38180.1"/>
    </source>
</evidence>
<evidence type="ECO:0000313" key="2">
    <source>
        <dbReference type="Proteomes" id="UP000321361"/>
    </source>
</evidence>
<reference evidence="1 2" key="1">
    <citation type="submission" date="2019-07" db="EMBL/GenBank/DDBJ databases">
        <title>Whole genome shotgun sequence of Enterococcus thailandicus NBRC 101867.</title>
        <authorList>
            <person name="Hosoyama A."/>
            <person name="Uohara A."/>
            <person name="Ohji S."/>
            <person name="Ichikawa N."/>
        </authorList>
    </citation>
    <scope>NUCLEOTIDE SEQUENCE [LARGE SCALE GENOMIC DNA]</scope>
    <source>
        <strain evidence="1 2">NBRC 101867</strain>
    </source>
</reference>
<protein>
    <submittedName>
        <fullName evidence="1">Uncharacterized protein</fullName>
    </submittedName>
</protein>
<name>A0A510WNP5_ENTTH</name>
<dbReference type="Proteomes" id="UP000321361">
    <property type="component" value="Unassembled WGS sequence"/>
</dbReference>
<gene>
    <name evidence="1" type="ORF">ETH01_24670</name>
</gene>
<dbReference type="AlphaFoldDB" id="A0A510WNP5"/>
<organism evidence="1 2">
    <name type="scientific">Enterococcus thailandicus</name>
    <dbReference type="NCBI Taxonomy" id="417368"/>
    <lineage>
        <taxon>Bacteria</taxon>
        <taxon>Bacillati</taxon>
        <taxon>Bacillota</taxon>
        <taxon>Bacilli</taxon>
        <taxon>Lactobacillales</taxon>
        <taxon>Enterococcaceae</taxon>
        <taxon>Enterococcus</taxon>
    </lineage>
</organism>
<sequence length="46" mass="5357">MKELEIVFENEPSPQAIKNAWWVIAKSITRRTGITVEPVFKDEVKK</sequence>
<proteinExistence type="predicted"/>
<dbReference type="RefSeq" id="WP_169819308.1">
    <property type="nucleotide sequence ID" value="NZ_BJUG01000018.1"/>
</dbReference>
<comment type="caution">
    <text evidence="1">The sequence shown here is derived from an EMBL/GenBank/DDBJ whole genome shotgun (WGS) entry which is preliminary data.</text>
</comment>
<accession>A0A510WNP5</accession>
<dbReference type="EMBL" id="BJUG01000018">
    <property type="protein sequence ID" value="GEK38180.1"/>
    <property type="molecule type" value="Genomic_DNA"/>
</dbReference>